<dbReference type="GO" id="GO:0016787">
    <property type="term" value="F:hydrolase activity"/>
    <property type="evidence" value="ECO:0007669"/>
    <property type="project" value="UniProtKB-KW"/>
</dbReference>
<protein>
    <submittedName>
        <fullName evidence="3">T-DNA border endonuclease virD2</fullName>
        <ecNumber evidence="3">3.1.-.-</ecNumber>
    </submittedName>
</protein>
<dbReference type="GO" id="GO:0004519">
    <property type="term" value="F:endonuclease activity"/>
    <property type="evidence" value="ECO:0007669"/>
    <property type="project" value="UniProtKB-KW"/>
</dbReference>
<gene>
    <name evidence="3" type="primary">virD22</name>
    <name evidence="3" type="ORF">VPARA_61730</name>
</gene>
<feature type="region of interest" description="Disordered" evidence="1">
    <location>
        <begin position="339"/>
        <end position="368"/>
    </location>
</feature>
<keyword evidence="3" id="KW-0378">Hydrolase</keyword>
<dbReference type="EC" id="3.1.-.-" evidence="3"/>
<dbReference type="InterPro" id="IPR005094">
    <property type="entry name" value="Endonuclease_MobA/VirD2"/>
</dbReference>
<organism evidence="3 4">
    <name type="scientific">Variovorax paradoxus</name>
    <dbReference type="NCBI Taxonomy" id="34073"/>
    <lineage>
        <taxon>Bacteria</taxon>
        <taxon>Pseudomonadati</taxon>
        <taxon>Pseudomonadota</taxon>
        <taxon>Betaproteobacteria</taxon>
        <taxon>Burkholderiales</taxon>
        <taxon>Comamonadaceae</taxon>
        <taxon>Variovorax</taxon>
    </lineage>
</organism>
<reference evidence="3 4" key="1">
    <citation type="submission" date="2015-03" db="EMBL/GenBank/DDBJ databases">
        <title>Genome sequence of Variovorax paradoxus TBEA6.</title>
        <authorList>
            <person name="Poehlein A."/>
            <person name="Schuldes J."/>
            <person name="Wuebbeler J.H."/>
            <person name="Hiessl S."/>
            <person name="Steinbuechel A."/>
            <person name="Daniel R."/>
        </authorList>
    </citation>
    <scope>NUCLEOTIDE SEQUENCE [LARGE SCALE GENOMIC DNA]</scope>
    <source>
        <strain evidence="3 4">TBEA6</strain>
    </source>
</reference>
<evidence type="ECO:0000256" key="1">
    <source>
        <dbReference type="SAM" id="MobiDB-lite"/>
    </source>
</evidence>
<dbReference type="PATRIC" id="fig|34073.19.peg.6344"/>
<dbReference type="Pfam" id="PF03432">
    <property type="entry name" value="Relaxase"/>
    <property type="match status" value="1"/>
</dbReference>
<dbReference type="Proteomes" id="UP000035170">
    <property type="component" value="Unassembled WGS sequence"/>
</dbReference>
<comment type="caution">
    <text evidence="3">The sequence shown here is derived from an EMBL/GenBank/DDBJ whole genome shotgun (WGS) entry which is preliminary data.</text>
</comment>
<name>A0A0H2M6I1_VARPD</name>
<dbReference type="AlphaFoldDB" id="A0A0H2M6I1"/>
<keyword evidence="3" id="KW-0540">Nuclease</keyword>
<evidence type="ECO:0000259" key="2">
    <source>
        <dbReference type="Pfam" id="PF03432"/>
    </source>
</evidence>
<evidence type="ECO:0000313" key="4">
    <source>
        <dbReference type="Proteomes" id="UP000035170"/>
    </source>
</evidence>
<keyword evidence="4" id="KW-1185">Reference proteome</keyword>
<dbReference type="EMBL" id="JZWI01000046">
    <property type="protein sequence ID" value="KLN52680.1"/>
    <property type="molecule type" value="Genomic_DNA"/>
</dbReference>
<accession>A0A0H2M6I1</accession>
<evidence type="ECO:0000313" key="3">
    <source>
        <dbReference type="EMBL" id="KLN52680.1"/>
    </source>
</evidence>
<feature type="compositionally biased region" description="Basic and acidic residues" evidence="1">
    <location>
        <begin position="341"/>
        <end position="360"/>
    </location>
</feature>
<sequence>MPEQRMRASRSSPGAADAPRDLTLDIVSYGRRGPSGQLRLGADQIAQIQRTVGRTPEVMVKVSGGGRDIGGVEAHLRYIGRHGKLPIDTDEGLVQQGRGAAKEITADWQLELCRSQYKPRPAPGQKDTRAKLVHNIVLSMPAGTPPDKVLGAARVFARENFALQYRYAMVLHTDQPHPHVHLVVKCEHEFEPGQRLYIRKDTLRQWREQFAALMREQGVAANATPRQVRGQTRKPYKDAIHHRLRALRTFGQLPPSARAKHRPPKTSTFMRAKLESVLKALQTKQGTLDAGKETMQRTRNGVVAGWHAVTDALRSQGQAELAERVERFLARMPAVQTDAQRMADRWREAERSRAPEHVDARSSGLRVR</sequence>
<dbReference type="Gene3D" id="3.30.930.30">
    <property type="match status" value="1"/>
</dbReference>
<keyword evidence="3" id="KW-0255">Endonuclease</keyword>
<feature type="domain" description="MobA/VirD2-like nuclease" evidence="2">
    <location>
        <begin position="127"/>
        <end position="218"/>
    </location>
</feature>
<proteinExistence type="predicted"/>